<accession>A0A165MPA8</accession>
<feature type="compositionally biased region" description="Basic and acidic residues" evidence="1">
    <location>
        <begin position="41"/>
        <end position="50"/>
    </location>
</feature>
<keyword evidence="3" id="KW-1185">Reference proteome</keyword>
<organism evidence="2 3">
    <name type="scientific">Daedalea quercina L-15889</name>
    <dbReference type="NCBI Taxonomy" id="1314783"/>
    <lineage>
        <taxon>Eukaryota</taxon>
        <taxon>Fungi</taxon>
        <taxon>Dikarya</taxon>
        <taxon>Basidiomycota</taxon>
        <taxon>Agaricomycotina</taxon>
        <taxon>Agaricomycetes</taxon>
        <taxon>Polyporales</taxon>
        <taxon>Fomitopsis</taxon>
    </lineage>
</organism>
<evidence type="ECO:0000256" key="1">
    <source>
        <dbReference type="SAM" id="MobiDB-lite"/>
    </source>
</evidence>
<dbReference type="Proteomes" id="UP000076727">
    <property type="component" value="Unassembled WGS sequence"/>
</dbReference>
<evidence type="ECO:0000313" key="2">
    <source>
        <dbReference type="EMBL" id="KZT65947.1"/>
    </source>
</evidence>
<gene>
    <name evidence="2" type="ORF">DAEQUDRAFT_730861</name>
</gene>
<proteinExistence type="predicted"/>
<evidence type="ECO:0000313" key="3">
    <source>
        <dbReference type="Proteomes" id="UP000076727"/>
    </source>
</evidence>
<reference evidence="2 3" key="1">
    <citation type="journal article" date="2016" name="Mol. Biol. Evol.">
        <title>Comparative Genomics of Early-Diverging Mushroom-Forming Fungi Provides Insights into the Origins of Lignocellulose Decay Capabilities.</title>
        <authorList>
            <person name="Nagy L.G."/>
            <person name="Riley R."/>
            <person name="Tritt A."/>
            <person name="Adam C."/>
            <person name="Daum C."/>
            <person name="Floudas D."/>
            <person name="Sun H."/>
            <person name="Yadav J.S."/>
            <person name="Pangilinan J."/>
            <person name="Larsson K.H."/>
            <person name="Matsuura K."/>
            <person name="Barry K."/>
            <person name="Labutti K."/>
            <person name="Kuo R."/>
            <person name="Ohm R.A."/>
            <person name="Bhattacharya S.S."/>
            <person name="Shirouzu T."/>
            <person name="Yoshinaga Y."/>
            <person name="Martin F.M."/>
            <person name="Grigoriev I.V."/>
            <person name="Hibbett D.S."/>
        </authorList>
    </citation>
    <scope>NUCLEOTIDE SEQUENCE [LARGE SCALE GENOMIC DNA]</scope>
    <source>
        <strain evidence="2 3">L-15889</strain>
    </source>
</reference>
<dbReference type="AlphaFoldDB" id="A0A165MPA8"/>
<feature type="region of interest" description="Disordered" evidence="1">
    <location>
        <begin position="1"/>
        <end position="23"/>
    </location>
</feature>
<dbReference type="EMBL" id="KV429097">
    <property type="protein sequence ID" value="KZT65947.1"/>
    <property type="molecule type" value="Genomic_DNA"/>
</dbReference>
<protein>
    <submittedName>
        <fullName evidence="2">Uncharacterized protein</fullName>
    </submittedName>
</protein>
<sequence length="89" mass="9660">MPVSPVGRSLLSAFKTHGPPTHSKTWQCCYSTHAMTALRTPSHDTTRPQQRDPSNSLDAQDTAPAPDVLRPPACQRVRALAEDDVGDLP</sequence>
<name>A0A165MPA8_9APHY</name>
<feature type="region of interest" description="Disordered" evidence="1">
    <location>
        <begin position="39"/>
        <end position="72"/>
    </location>
</feature>